<evidence type="ECO:0000256" key="6">
    <source>
        <dbReference type="SAM" id="Phobius"/>
    </source>
</evidence>
<keyword evidence="5 6" id="KW-0472">Membrane</keyword>
<reference evidence="8 9" key="1">
    <citation type="submission" date="2016-10" db="EMBL/GenBank/DDBJ databases">
        <authorList>
            <person name="Varghese N."/>
            <person name="Submissions S."/>
        </authorList>
    </citation>
    <scope>NUCLEOTIDE SEQUENCE [LARGE SCALE GENOMIC DNA]</scope>
    <source>
        <strain evidence="8 9">CIP 109853</strain>
    </source>
</reference>
<protein>
    <submittedName>
        <fullName evidence="8">Phospholipase_D-nuclease N-terminal</fullName>
    </submittedName>
</protein>
<evidence type="ECO:0000256" key="3">
    <source>
        <dbReference type="ARBA" id="ARBA00022692"/>
    </source>
</evidence>
<organism evidence="8 9">
    <name type="scientific">Pseudomonas cuatrocienegasensis</name>
    <dbReference type="NCBI Taxonomy" id="543360"/>
    <lineage>
        <taxon>Bacteria</taxon>
        <taxon>Pseudomonadati</taxon>
        <taxon>Pseudomonadota</taxon>
        <taxon>Gammaproteobacteria</taxon>
        <taxon>Pseudomonadales</taxon>
        <taxon>Pseudomonadaceae</taxon>
        <taxon>Pseudomonas</taxon>
    </lineage>
</organism>
<evidence type="ECO:0000256" key="4">
    <source>
        <dbReference type="ARBA" id="ARBA00022989"/>
    </source>
</evidence>
<dbReference type="RefSeq" id="WP_069516877.1">
    <property type="nucleotide sequence ID" value="NZ_FOFP01000001.1"/>
</dbReference>
<gene>
    <name evidence="8" type="ORF">SAMN05216600_101295</name>
</gene>
<evidence type="ECO:0000256" key="2">
    <source>
        <dbReference type="ARBA" id="ARBA00022475"/>
    </source>
</evidence>
<dbReference type="EMBL" id="FOFP01000001">
    <property type="protein sequence ID" value="SEP68095.1"/>
    <property type="molecule type" value="Genomic_DNA"/>
</dbReference>
<accession>A0ABY1B188</accession>
<comment type="caution">
    <text evidence="8">The sequence shown here is derived from an EMBL/GenBank/DDBJ whole genome shotgun (WGS) entry which is preliminary data.</text>
</comment>
<comment type="subcellular location">
    <subcellularLocation>
        <location evidence="1">Cell membrane</location>
        <topology evidence="1">Multi-pass membrane protein</topology>
    </subcellularLocation>
</comment>
<sequence length="64" mass="7136">MDPLYLLLGALLLLVHLWAAAQVLRSGVSRGMKLLWLSLLLLFPLLGAFNWWIMGPRAVGVPPR</sequence>
<keyword evidence="2" id="KW-1003">Cell membrane</keyword>
<feature type="transmembrane region" description="Helical" evidence="6">
    <location>
        <begin position="35"/>
        <end position="54"/>
    </location>
</feature>
<dbReference type="Proteomes" id="UP000198512">
    <property type="component" value="Unassembled WGS sequence"/>
</dbReference>
<keyword evidence="9" id="KW-1185">Reference proteome</keyword>
<name>A0ABY1B188_9PSED</name>
<evidence type="ECO:0000259" key="7">
    <source>
        <dbReference type="Pfam" id="PF13396"/>
    </source>
</evidence>
<evidence type="ECO:0000313" key="8">
    <source>
        <dbReference type="EMBL" id="SEP68095.1"/>
    </source>
</evidence>
<dbReference type="Pfam" id="PF13396">
    <property type="entry name" value="PLDc_N"/>
    <property type="match status" value="1"/>
</dbReference>
<proteinExistence type="predicted"/>
<keyword evidence="3 6" id="KW-0812">Transmembrane</keyword>
<evidence type="ECO:0000313" key="9">
    <source>
        <dbReference type="Proteomes" id="UP000198512"/>
    </source>
</evidence>
<keyword evidence="4 6" id="KW-1133">Transmembrane helix</keyword>
<dbReference type="InterPro" id="IPR027379">
    <property type="entry name" value="CLS_N"/>
</dbReference>
<feature type="domain" description="Cardiolipin synthase N-terminal" evidence="7">
    <location>
        <begin position="17"/>
        <end position="56"/>
    </location>
</feature>
<evidence type="ECO:0000256" key="1">
    <source>
        <dbReference type="ARBA" id="ARBA00004651"/>
    </source>
</evidence>
<evidence type="ECO:0000256" key="5">
    <source>
        <dbReference type="ARBA" id="ARBA00023136"/>
    </source>
</evidence>